<keyword evidence="4 8" id="KW-0489">Methyltransferase</keyword>
<dbReference type="OrthoDB" id="9802090at2"/>
<dbReference type="EMBL" id="PVWO01000119">
    <property type="protein sequence ID" value="PSB56567.1"/>
    <property type="molecule type" value="Genomic_DNA"/>
</dbReference>
<evidence type="ECO:0000256" key="5">
    <source>
        <dbReference type="ARBA" id="ARBA00022679"/>
    </source>
</evidence>
<evidence type="ECO:0000256" key="4">
    <source>
        <dbReference type="ARBA" id="ARBA00022603"/>
    </source>
</evidence>
<accession>A0A2T1GG04</accession>
<evidence type="ECO:0000256" key="7">
    <source>
        <dbReference type="ARBA" id="ARBA00022694"/>
    </source>
</evidence>
<comment type="caution">
    <text evidence="8">The sequence shown here is derived from an EMBL/GenBank/DDBJ whole genome shotgun (WGS) entry which is preliminary data.</text>
</comment>
<dbReference type="GO" id="GO:0043527">
    <property type="term" value="C:tRNA methyltransferase complex"/>
    <property type="evidence" value="ECO:0007669"/>
    <property type="project" value="TreeGrafter"/>
</dbReference>
<dbReference type="EC" id="2.1.1.33" evidence="3"/>
<evidence type="ECO:0000256" key="3">
    <source>
        <dbReference type="ARBA" id="ARBA00011977"/>
    </source>
</evidence>
<evidence type="ECO:0000256" key="2">
    <source>
        <dbReference type="ARBA" id="ARBA00003015"/>
    </source>
</evidence>
<protein>
    <recommendedName>
        <fullName evidence="3">tRNA (guanine(46)-N(7))-methyltransferase</fullName>
        <ecNumber evidence="3">2.1.1.33</ecNumber>
    </recommendedName>
</protein>
<evidence type="ECO:0000313" key="8">
    <source>
        <dbReference type="EMBL" id="PSB56567.1"/>
    </source>
</evidence>
<gene>
    <name evidence="8" type="ORF">C7B77_11465</name>
</gene>
<dbReference type="InterPro" id="IPR003358">
    <property type="entry name" value="tRNA_(Gua-N-7)_MeTrfase_Trmb"/>
</dbReference>
<sequence length="210" mass="24095">MARIKVRQHVNPLSIIYQQPLTPPDWAEIYANLSAPIHLDIGSAWGKFLLQIAQHDRSWNYLGIEIREALVTHANQKRDELGADNLHYVFGNINTSLSTLLASLPEGKLQRVSIQYPDPCFKTKHAKRRVVQPELVNDLARYLPIGAEVFLQSDLEWVAREMCDRFSENAAFDRTQADWIEPNPLGIPTEREAFTLKKGLPVHRAIYRRC</sequence>
<reference evidence="8 9" key="1">
    <citation type="submission" date="2018-03" db="EMBL/GenBank/DDBJ databases">
        <title>The ancient ancestry and fast evolution of plastids.</title>
        <authorList>
            <person name="Moore K.R."/>
            <person name="Magnabosco C."/>
            <person name="Momper L."/>
            <person name="Gold D.A."/>
            <person name="Bosak T."/>
            <person name="Fournier G.P."/>
        </authorList>
    </citation>
    <scope>NUCLEOTIDE SEQUENCE [LARGE SCALE GENOMIC DNA]</scope>
    <source>
        <strain evidence="8 9">CCALA 037</strain>
    </source>
</reference>
<name>A0A2T1GG04_9CYAN</name>
<keyword evidence="7" id="KW-0819">tRNA processing</keyword>
<keyword evidence="9" id="KW-1185">Reference proteome</keyword>
<keyword evidence="5 8" id="KW-0808">Transferase</keyword>
<dbReference type="SUPFAM" id="SSF53335">
    <property type="entry name" value="S-adenosyl-L-methionine-dependent methyltransferases"/>
    <property type="match status" value="1"/>
</dbReference>
<dbReference type="Gene3D" id="3.40.50.150">
    <property type="entry name" value="Vaccinia Virus protein VP39"/>
    <property type="match status" value="1"/>
</dbReference>
<dbReference type="PANTHER" id="PTHR23417">
    <property type="entry name" value="3-DEOXY-D-MANNO-OCTULOSONIC-ACID TRANSFERASE/TRNA GUANINE-N 7 - -METHYLTRANSFERASE"/>
    <property type="match status" value="1"/>
</dbReference>
<dbReference type="RefSeq" id="WP_106304370.1">
    <property type="nucleotide sequence ID" value="NZ_PVWO01000119.1"/>
</dbReference>
<dbReference type="CDD" id="cd02440">
    <property type="entry name" value="AdoMet_MTases"/>
    <property type="match status" value="1"/>
</dbReference>
<dbReference type="NCBIfam" id="TIGR00091">
    <property type="entry name" value="tRNA (guanosine(46)-N7)-methyltransferase TrmB"/>
    <property type="match status" value="1"/>
</dbReference>
<comment type="function">
    <text evidence="2">Catalyzes the formation of N(7)-methylguanine at position 46 (m7G46) in tRNA.</text>
</comment>
<comment type="catalytic activity">
    <reaction evidence="1">
        <text>guanosine(46) in tRNA + S-adenosyl-L-methionine = N(7)-methylguanosine(46) in tRNA + S-adenosyl-L-homocysteine</text>
        <dbReference type="Rhea" id="RHEA:42708"/>
        <dbReference type="Rhea" id="RHEA-COMP:10188"/>
        <dbReference type="Rhea" id="RHEA-COMP:10189"/>
        <dbReference type="ChEBI" id="CHEBI:57856"/>
        <dbReference type="ChEBI" id="CHEBI:59789"/>
        <dbReference type="ChEBI" id="CHEBI:74269"/>
        <dbReference type="ChEBI" id="CHEBI:74480"/>
        <dbReference type="EC" id="2.1.1.33"/>
    </reaction>
</comment>
<organism evidence="8 9">
    <name type="scientific">Chamaesiphon polymorphus CCALA 037</name>
    <dbReference type="NCBI Taxonomy" id="2107692"/>
    <lineage>
        <taxon>Bacteria</taxon>
        <taxon>Bacillati</taxon>
        <taxon>Cyanobacteriota</taxon>
        <taxon>Cyanophyceae</taxon>
        <taxon>Gomontiellales</taxon>
        <taxon>Chamaesiphonaceae</taxon>
        <taxon>Chamaesiphon</taxon>
    </lineage>
</organism>
<evidence type="ECO:0000313" key="9">
    <source>
        <dbReference type="Proteomes" id="UP000238937"/>
    </source>
</evidence>
<dbReference type="AlphaFoldDB" id="A0A2T1GG04"/>
<evidence type="ECO:0000256" key="1">
    <source>
        <dbReference type="ARBA" id="ARBA00000142"/>
    </source>
</evidence>
<evidence type="ECO:0000256" key="6">
    <source>
        <dbReference type="ARBA" id="ARBA00022691"/>
    </source>
</evidence>
<keyword evidence="6" id="KW-0949">S-adenosyl-L-methionine</keyword>
<dbReference type="Pfam" id="PF02390">
    <property type="entry name" value="Methyltransf_4"/>
    <property type="match status" value="1"/>
</dbReference>
<dbReference type="GO" id="GO:0008176">
    <property type="term" value="F:tRNA (guanine(46)-N7)-methyltransferase activity"/>
    <property type="evidence" value="ECO:0007669"/>
    <property type="project" value="UniProtKB-EC"/>
</dbReference>
<dbReference type="PANTHER" id="PTHR23417:SF21">
    <property type="entry name" value="TRNA (GUANINE-N(7)-)-METHYLTRANSFERASE"/>
    <property type="match status" value="1"/>
</dbReference>
<dbReference type="Proteomes" id="UP000238937">
    <property type="component" value="Unassembled WGS sequence"/>
</dbReference>
<dbReference type="PROSITE" id="PS51625">
    <property type="entry name" value="SAM_MT_TRMB"/>
    <property type="match status" value="1"/>
</dbReference>
<proteinExistence type="predicted"/>
<dbReference type="InterPro" id="IPR029063">
    <property type="entry name" value="SAM-dependent_MTases_sf"/>
</dbReference>